<proteinExistence type="predicted"/>
<accession>A0A2A9MP98</accession>
<dbReference type="Proteomes" id="UP000224006">
    <property type="component" value="Chromosome I"/>
</dbReference>
<dbReference type="OrthoDB" id="330179at2759"/>
<feature type="region of interest" description="Disordered" evidence="2">
    <location>
        <begin position="666"/>
        <end position="693"/>
    </location>
</feature>
<feature type="compositionally biased region" description="Basic and acidic residues" evidence="2">
    <location>
        <begin position="595"/>
        <end position="607"/>
    </location>
</feature>
<protein>
    <submittedName>
        <fullName evidence="3">Uncharacterized protein</fullName>
    </submittedName>
</protein>
<name>A0A2A9MP98_BESBE</name>
<gene>
    <name evidence="3" type="ORF">BESB_001790</name>
</gene>
<dbReference type="AlphaFoldDB" id="A0A2A9MP98"/>
<keyword evidence="1" id="KW-0175">Coiled coil</keyword>
<organism evidence="3 4">
    <name type="scientific">Besnoitia besnoiti</name>
    <name type="common">Apicomplexan protozoan</name>
    <dbReference type="NCBI Taxonomy" id="94643"/>
    <lineage>
        <taxon>Eukaryota</taxon>
        <taxon>Sar</taxon>
        <taxon>Alveolata</taxon>
        <taxon>Apicomplexa</taxon>
        <taxon>Conoidasida</taxon>
        <taxon>Coccidia</taxon>
        <taxon>Eucoccidiorida</taxon>
        <taxon>Eimeriorina</taxon>
        <taxon>Sarcocystidae</taxon>
        <taxon>Besnoitia</taxon>
    </lineage>
</organism>
<feature type="coiled-coil region" evidence="1">
    <location>
        <begin position="87"/>
        <end position="117"/>
    </location>
</feature>
<dbReference type="RefSeq" id="XP_029221846.1">
    <property type="nucleotide sequence ID" value="XM_029358934.1"/>
</dbReference>
<feature type="region of interest" description="Disordered" evidence="2">
    <location>
        <begin position="570"/>
        <end position="607"/>
    </location>
</feature>
<dbReference type="GeneID" id="40305242"/>
<evidence type="ECO:0000256" key="2">
    <source>
        <dbReference type="SAM" id="MobiDB-lite"/>
    </source>
</evidence>
<sequence length="760" mass="84036">MSVLYAHKNLYPVVSLPFLWPVCRGRMPFSAGIFARLCRYPIAKQLWDTKVAKEIGHLKRLLAQAEKTQQSFAAEVSRRQSGTSQALTEKTGDLLELEAEQEEVLNEQHRSAEEQRDRISRCKLKRGVTLGALLLGHAVKRIQTELQTFSMLALRSNLMTENDILHLAIQMLPKFVPFAWKDLDAARQANLLKNEYLHLVEPTRLHLTNLRDMYCLHRLDTEERTRRVAEFYETSYDRQRGLTALQCLLRSHSRRLKSDAFSLLRYYSWAVRAVEDERAACSATIKRVQETEKLKRADAGASYENDSSARILPVRLRGSYPRACERAGSHTDSYTVEHRESSGARLPVEACSCHEQRCAATLLDAPMASLKKASSKNRLVPSSSVAYDRPGIFIRRRASGQPIGHSSACGSRKPQPPRRSHTSPSPVRRLPWRSPPRSPTVADDGNISDPICQLTSRFHEPQTEEAPCVTPVCHTARRHAKTESGAEDFPVGSSYATGNCCSPCETPQMCIKSVRTSRGRRGGGAFSVDASPAGSLDSVRNRRAHGHSFGGCTRDFGYCESETGASSSIAGSLESDGLSGRGGGSAERAAARLSKSSEREAHLFRHSSSENRGVSIGACSEGGAPTTVSQGDFDLTLNATQASPFFSNTALQVAAYVAKPAEESDYLPNGLPRPRPLDPSAPLEHLRPSQGFPTDGKECVAHSLRLLPPQPPCPPVTITYKSEKQSIWEEPRPEEEKIRARVHVVGRGWPPPRLEHLLPS</sequence>
<dbReference type="KEGG" id="bbes:BESB_001790"/>
<dbReference type="VEuPathDB" id="ToxoDB:BESB_001790"/>
<evidence type="ECO:0000313" key="3">
    <source>
        <dbReference type="EMBL" id="PFH37837.1"/>
    </source>
</evidence>
<evidence type="ECO:0000313" key="4">
    <source>
        <dbReference type="Proteomes" id="UP000224006"/>
    </source>
</evidence>
<dbReference type="EMBL" id="NWUJ01000001">
    <property type="protein sequence ID" value="PFH37837.1"/>
    <property type="molecule type" value="Genomic_DNA"/>
</dbReference>
<keyword evidence="4" id="KW-1185">Reference proteome</keyword>
<comment type="caution">
    <text evidence="3">The sequence shown here is derived from an EMBL/GenBank/DDBJ whole genome shotgun (WGS) entry which is preliminary data.</text>
</comment>
<reference evidence="3 4" key="1">
    <citation type="submission" date="2017-09" db="EMBL/GenBank/DDBJ databases">
        <title>Genome sequencing of Besnoitia besnoiti strain Bb-Ger1.</title>
        <authorList>
            <person name="Schares G."/>
            <person name="Venepally P."/>
            <person name="Lorenzi H.A."/>
        </authorList>
    </citation>
    <scope>NUCLEOTIDE SEQUENCE [LARGE SCALE GENOMIC DNA]</scope>
    <source>
        <strain evidence="3 4">Bb-Ger1</strain>
    </source>
</reference>
<evidence type="ECO:0000256" key="1">
    <source>
        <dbReference type="SAM" id="Coils"/>
    </source>
</evidence>
<feature type="region of interest" description="Disordered" evidence="2">
    <location>
        <begin position="400"/>
        <end position="448"/>
    </location>
</feature>